<protein>
    <submittedName>
        <fullName evidence="2">Uncharacterized protein</fullName>
    </submittedName>
</protein>
<evidence type="ECO:0000256" key="1">
    <source>
        <dbReference type="SAM" id="MobiDB-lite"/>
    </source>
</evidence>
<organism evidence="2 3">
    <name type="scientific">Staurois parvus</name>
    <dbReference type="NCBI Taxonomy" id="386267"/>
    <lineage>
        <taxon>Eukaryota</taxon>
        <taxon>Metazoa</taxon>
        <taxon>Chordata</taxon>
        <taxon>Craniata</taxon>
        <taxon>Vertebrata</taxon>
        <taxon>Euteleostomi</taxon>
        <taxon>Amphibia</taxon>
        <taxon>Batrachia</taxon>
        <taxon>Anura</taxon>
        <taxon>Neobatrachia</taxon>
        <taxon>Ranoidea</taxon>
        <taxon>Ranidae</taxon>
        <taxon>Staurois</taxon>
    </lineage>
</organism>
<dbReference type="EMBL" id="CATNWA010008282">
    <property type="protein sequence ID" value="CAI9555813.1"/>
    <property type="molecule type" value="Genomic_DNA"/>
</dbReference>
<reference evidence="2" key="1">
    <citation type="submission" date="2023-05" db="EMBL/GenBank/DDBJ databases">
        <authorList>
            <person name="Stuckert A."/>
        </authorList>
    </citation>
    <scope>NUCLEOTIDE SEQUENCE</scope>
</reference>
<keyword evidence="3" id="KW-1185">Reference proteome</keyword>
<feature type="compositionally biased region" description="Basic and acidic residues" evidence="1">
    <location>
        <begin position="82"/>
        <end position="92"/>
    </location>
</feature>
<feature type="non-terminal residue" evidence="2">
    <location>
        <position position="1"/>
    </location>
</feature>
<dbReference type="Proteomes" id="UP001162483">
    <property type="component" value="Unassembled WGS sequence"/>
</dbReference>
<proteinExistence type="predicted"/>
<evidence type="ECO:0000313" key="2">
    <source>
        <dbReference type="EMBL" id="CAI9555813.1"/>
    </source>
</evidence>
<gene>
    <name evidence="2" type="ORF">SPARVUS_LOCUS4459201</name>
</gene>
<comment type="caution">
    <text evidence="2">The sequence shown here is derived from an EMBL/GenBank/DDBJ whole genome shotgun (WGS) entry which is preliminary data.</text>
</comment>
<name>A0ABN9C844_9NEOB</name>
<feature type="region of interest" description="Disordered" evidence="1">
    <location>
        <begin position="65"/>
        <end position="92"/>
    </location>
</feature>
<sequence>KCSDWKGVESWKVSGLEGGGKCSRNWFFRGGGKVFGLEKTWGGSVRTGRGGKCPDWKGVKVSGLEGGESVRTGRGGSVRTGRGGERCPDWKGGKVSGLERGGKCLDWK</sequence>
<evidence type="ECO:0000313" key="3">
    <source>
        <dbReference type="Proteomes" id="UP001162483"/>
    </source>
</evidence>
<accession>A0ABN9C844</accession>
<feature type="non-terminal residue" evidence="2">
    <location>
        <position position="108"/>
    </location>
</feature>